<reference evidence="3" key="1">
    <citation type="submission" date="2016-10" db="EMBL/GenBank/DDBJ databases">
        <authorList>
            <person name="Varghese N."/>
            <person name="Submissions S."/>
        </authorList>
    </citation>
    <scope>NUCLEOTIDE SEQUENCE [LARGE SCALE GENOMIC DNA]</scope>
    <source>
        <strain evidence="3">ATCC 700379</strain>
    </source>
</reference>
<protein>
    <submittedName>
        <fullName evidence="2">Lia operon protein LiaI</fullName>
    </submittedName>
</protein>
<dbReference type="AlphaFoldDB" id="A0A1I2PJK0"/>
<dbReference type="RefSeq" id="WP_093670204.1">
    <property type="nucleotide sequence ID" value="NZ_FOOY01000005.1"/>
</dbReference>
<accession>A0A1I2PJK0</accession>
<name>A0A1I2PJK0_9BACL</name>
<keyword evidence="1" id="KW-1133">Transmembrane helix</keyword>
<dbReference type="EMBL" id="FOOY01000005">
    <property type="protein sequence ID" value="SFG13816.1"/>
    <property type="molecule type" value="Genomic_DNA"/>
</dbReference>
<proteinExistence type="predicted"/>
<feature type="transmembrane region" description="Helical" evidence="1">
    <location>
        <begin position="50"/>
        <end position="83"/>
    </location>
</feature>
<feature type="transmembrane region" description="Helical" evidence="1">
    <location>
        <begin position="7"/>
        <end position="38"/>
    </location>
</feature>
<evidence type="ECO:0000256" key="1">
    <source>
        <dbReference type="SAM" id="Phobius"/>
    </source>
</evidence>
<keyword evidence="1" id="KW-0812">Transmembrane</keyword>
<dbReference type="STRING" id="269670.SAMN02982927_00740"/>
<sequence>MKKIALFLLGAVSLIVLLTQVGSLIGLIVSLAILYFAFKRFNRADSTGGKVLWAIVGIIALCFSISNVPAIIGIVALVGLYFVYKAWNNEKAAVRQPSDPFDHFEKEWKEFSHK</sequence>
<keyword evidence="1" id="KW-0472">Membrane</keyword>
<evidence type="ECO:0000313" key="3">
    <source>
        <dbReference type="Proteomes" id="UP000198752"/>
    </source>
</evidence>
<dbReference type="Proteomes" id="UP000198752">
    <property type="component" value="Unassembled WGS sequence"/>
</dbReference>
<gene>
    <name evidence="2" type="ORF">SAMN02982927_00740</name>
</gene>
<dbReference type="OrthoDB" id="2971941at2"/>
<keyword evidence="3" id="KW-1185">Reference proteome</keyword>
<evidence type="ECO:0000313" key="2">
    <source>
        <dbReference type="EMBL" id="SFG13816.1"/>
    </source>
</evidence>
<organism evidence="2 3">
    <name type="scientific">Sporolactobacillus nakayamae</name>
    <dbReference type="NCBI Taxonomy" id="269670"/>
    <lineage>
        <taxon>Bacteria</taxon>
        <taxon>Bacillati</taxon>
        <taxon>Bacillota</taxon>
        <taxon>Bacilli</taxon>
        <taxon>Bacillales</taxon>
        <taxon>Sporolactobacillaceae</taxon>
        <taxon>Sporolactobacillus</taxon>
    </lineage>
</organism>